<evidence type="ECO:0000313" key="5">
    <source>
        <dbReference type="EMBL" id="NMQ20342.1"/>
    </source>
</evidence>
<dbReference type="CDD" id="cd13539">
    <property type="entry name" value="PBP2_AvModA"/>
    <property type="match status" value="1"/>
</dbReference>
<dbReference type="SUPFAM" id="SSF53850">
    <property type="entry name" value="Periplasmic binding protein-like II"/>
    <property type="match status" value="1"/>
</dbReference>
<dbReference type="RefSeq" id="WP_169249616.1">
    <property type="nucleotide sequence ID" value="NZ_SPMZ01000045.1"/>
</dbReference>
<dbReference type="NCBIfam" id="TIGR01256">
    <property type="entry name" value="modA"/>
    <property type="match status" value="1"/>
</dbReference>
<evidence type="ECO:0000313" key="6">
    <source>
        <dbReference type="Proteomes" id="UP000760480"/>
    </source>
</evidence>
<dbReference type="Pfam" id="PF13531">
    <property type="entry name" value="SBP_bac_11"/>
    <property type="match status" value="1"/>
</dbReference>
<dbReference type="PANTHER" id="PTHR30632:SF14">
    <property type="entry name" value="TUNGSTATE_MOLYBDATE_CHROMATE-BINDING PROTEIN MODA"/>
    <property type="match status" value="1"/>
</dbReference>
<keyword evidence="3 4" id="KW-0732">Signal</keyword>
<proteinExistence type="inferred from homology"/>
<dbReference type="InterPro" id="IPR050682">
    <property type="entry name" value="ModA/WtpA"/>
</dbReference>
<feature type="chain" id="PRO_5045696780" evidence="4">
    <location>
        <begin position="24"/>
        <end position="251"/>
    </location>
</feature>
<dbReference type="InterPro" id="IPR044084">
    <property type="entry name" value="AvModA-like_subst-bd"/>
</dbReference>
<dbReference type="EMBL" id="SPMZ01000045">
    <property type="protein sequence ID" value="NMQ20342.1"/>
    <property type="molecule type" value="Genomic_DNA"/>
</dbReference>
<dbReference type="PIRSF" id="PIRSF004846">
    <property type="entry name" value="ModA"/>
    <property type="match status" value="1"/>
</dbReference>
<name>A0ABX1TNR8_9GAMM</name>
<gene>
    <name evidence="5" type="primary">modA</name>
    <name evidence="5" type="ORF">E4P82_14745</name>
</gene>
<comment type="caution">
    <text evidence="5">The sequence shown here is derived from an EMBL/GenBank/DDBJ whole genome shotgun (WGS) entry which is preliminary data.</text>
</comment>
<reference evidence="5 6" key="1">
    <citation type="submission" date="2019-03" db="EMBL/GenBank/DDBJ databases">
        <title>Metabolic reconstructions from genomes of highly enriched 'Candidatus Accumulibacter' and 'Candidatus Competibacter' bioreactor populations.</title>
        <authorList>
            <person name="Annavajhala M.K."/>
            <person name="Welles L."/>
            <person name="Abbas B."/>
            <person name="Sorokin D."/>
            <person name="Park H."/>
            <person name="Van Loosdrecht M."/>
            <person name="Chandran K."/>
        </authorList>
    </citation>
    <scope>NUCLEOTIDE SEQUENCE [LARGE SCALE GENOMIC DNA]</scope>
    <source>
        <strain evidence="5 6">SBR_G</strain>
    </source>
</reference>
<dbReference type="Gene3D" id="3.40.190.10">
    <property type="entry name" value="Periplasmic binding protein-like II"/>
    <property type="match status" value="2"/>
</dbReference>
<evidence type="ECO:0000256" key="1">
    <source>
        <dbReference type="ARBA" id="ARBA00009175"/>
    </source>
</evidence>
<dbReference type="PANTHER" id="PTHR30632">
    <property type="entry name" value="MOLYBDATE-BINDING PERIPLASMIC PROTEIN"/>
    <property type="match status" value="1"/>
</dbReference>
<dbReference type="InterPro" id="IPR005950">
    <property type="entry name" value="ModA"/>
</dbReference>
<organism evidence="5 6">
    <name type="scientific">Candidatus Competibacter phosphatis</name>
    <dbReference type="NCBI Taxonomy" id="221280"/>
    <lineage>
        <taxon>Bacteria</taxon>
        <taxon>Pseudomonadati</taxon>
        <taxon>Pseudomonadota</taxon>
        <taxon>Gammaproteobacteria</taxon>
        <taxon>Candidatus Competibacteraceae</taxon>
        <taxon>Candidatus Competibacter</taxon>
    </lineage>
</organism>
<evidence type="ECO:0000256" key="3">
    <source>
        <dbReference type="ARBA" id="ARBA00022729"/>
    </source>
</evidence>
<feature type="signal peptide" evidence="4">
    <location>
        <begin position="1"/>
        <end position="23"/>
    </location>
</feature>
<accession>A0ABX1TNR8</accession>
<keyword evidence="2" id="KW-0479">Metal-binding</keyword>
<keyword evidence="6" id="KW-1185">Reference proteome</keyword>
<comment type="similarity">
    <text evidence="1">Belongs to the bacterial solute-binding protein ModA family.</text>
</comment>
<dbReference type="Proteomes" id="UP000760480">
    <property type="component" value="Unassembled WGS sequence"/>
</dbReference>
<evidence type="ECO:0000256" key="4">
    <source>
        <dbReference type="SAM" id="SignalP"/>
    </source>
</evidence>
<sequence>MKSRFTPLLAGLVLAVSSLTVQADEVQVAVAANFTAPMQKIAAEFEKDTGHKALLVFGATGKLYAQIKNGAPFQVFLAADDKTPAKLETEGDTVSGSRFTYAIGTLVLWSAKPGFVDDQGEVLKKGAFKHLAIANPKTAPYGAAAVATLTQLGLLDAIQPKLVTGENISQAYQFVVTENAELGFIALSQVMADGQMTGGSAWVVPSNLHDPIRQDAAILAKGRNQPAARALVEYLKGDKAAAIIKSYGYAL</sequence>
<evidence type="ECO:0000256" key="2">
    <source>
        <dbReference type="ARBA" id="ARBA00022723"/>
    </source>
</evidence>
<protein>
    <submittedName>
        <fullName evidence="5">Molybdate ABC transporter substrate-binding protein</fullName>
    </submittedName>
</protein>